<reference evidence="3" key="2">
    <citation type="submission" date="2021-04" db="EMBL/GenBank/DDBJ databases">
        <authorList>
            <person name="Gilroy R."/>
        </authorList>
    </citation>
    <scope>NUCLEOTIDE SEQUENCE</scope>
    <source>
        <strain evidence="3">CHK188-11489</strain>
    </source>
</reference>
<dbReference type="Gene3D" id="3.40.50.1860">
    <property type="match status" value="2"/>
</dbReference>
<evidence type="ECO:0000256" key="1">
    <source>
        <dbReference type="ARBA" id="ARBA00007847"/>
    </source>
</evidence>
<evidence type="ECO:0000313" key="4">
    <source>
        <dbReference type="Proteomes" id="UP000824105"/>
    </source>
</evidence>
<reference evidence="3" key="1">
    <citation type="journal article" date="2021" name="PeerJ">
        <title>Extensive microbial diversity within the chicken gut microbiome revealed by metagenomics and culture.</title>
        <authorList>
            <person name="Gilroy R."/>
            <person name="Ravi A."/>
            <person name="Getino M."/>
            <person name="Pursley I."/>
            <person name="Horton D.L."/>
            <person name="Alikhan N.F."/>
            <person name="Baker D."/>
            <person name="Gharbi K."/>
            <person name="Hall N."/>
            <person name="Watson M."/>
            <person name="Adriaenssens E.M."/>
            <person name="Foster-Nyarko E."/>
            <person name="Jarju S."/>
            <person name="Secka A."/>
            <person name="Antonio M."/>
            <person name="Oren A."/>
            <person name="Chaudhuri R.R."/>
            <person name="La Ragione R."/>
            <person name="Hildebrand F."/>
            <person name="Pallen M.J."/>
        </authorList>
    </citation>
    <scope>NUCLEOTIDE SEQUENCE</scope>
    <source>
        <strain evidence="3">CHK188-11489</strain>
    </source>
</reference>
<dbReference type="Proteomes" id="UP000824105">
    <property type="component" value="Unassembled WGS sequence"/>
</dbReference>
<dbReference type="NCBIfam" id="TIGR00035">
    <property type="entry name" value="asp_race"/>
    <property type="match status" value="1"/>
</dbReference>
<dbReference type="PANTHER" id="PTHR21198">
    <property type="entry name" value="GLUTAMATE RACEMASE"/>
    <property type="match status" value="1"/>
</dbReference>
<proteinExistence type="inferred from homology"/>
<dbReference type="EC" id="5.1.1.-" evidence="3"/>
<dbReference type="PANTHER" id="PTHR21198:SF7">
    <property type="entry name" value="ASPARTATE-GLUTAMATE RACEMASE FAMILY"/>
    <property type="match status" value="1"/>
</dbReference>
<accession>A0A9D2JPW6</accession>
<comment type="similarity">
    <text evidence="1">Belongs to the aspartate/glutamate racemases family.</text>
</comment>
<evidence type="ECO:0000256" key="2">
    <source>
        <dbReference type="ARBA" id="ARBA00023235"/>
    </source>
</evidence>
<dbReference type="GO" id="GO:0047661">
    <property type="term" value="F:amino-acid racemase activity"/>
    <property type="evidence" value="ECO:0007669"/>
    <property type="project" value="InterPro"/>
</dbReference>
<dbReference type="Pfam" id="PF01177">
    <property type="entry name" value="Asp_Glu_race"/>
    <property type="match status" value="1"/>
</dbReference>
<organism evidence="3 4">
    <name type="scientific">Candidatus Gemmiger avistercoris</name>
    <dbReference type="NCBI Taxonomy" id="2838606"/>
    <lineage>
        <taxon>Bacteria</taxon>
        <taxon>Bacillati</taxon>
        <taxon>Bacillota</taxon>
        <taxon>Clostridia</taxon>
        <taxon>Eubacteriales</taxon>
        <taxon>Gemmiger</taxon>
    </lineage>
</organism>
<dbReference type="PROSITE" id="PS00923">
    <property type="entry name" value="ASP_GLU_RACEMASE_1"/>
    <property type="match status" value="1"/>
</dbReference>
<sequence length="238" mass="25441">MLGILGGLGPAASCYLYQMLTEHTPASRDQDHLDLVISSRASTPDRTAFILGQSDEDPFAVMEQDGRSLVAYGATVLAIPCNTAHYFYDRLARALPVPVLNMPRLTVADAKAAGCTRLGILATDGTLAARTYQLACEEAGVGWAVPAAEHQRGVMSVIYDDIKQGRRADMQKFAAAVADLKAQGCDRAVLGCTELSLVKRDEHLDRFFIDSTEVLCRHALLACGITPVGFDGGTGGRP</sequence>
<name>A0A9D2JPW6_9FIRM</name>
<dbReference type="InterPro" id="IPR018187">
    <property type="entry name" value="Asp/Glu_racemase_AS_1"/>
</dbReference>
<dbReference type="SUPFAM" id="SSF53681">
    <property type="entry name" value="Aspartate/glutamate racemase"/>
    <property type="match status" value="2"/>
</dbReference>
<dbReference type="AlphaFoldDB" id="A0A9D2JPW6"/>
<dbReference type="InterPro" id="IPR004380">
    <property type="entry name" value="Asp_race"/>
</dbReference>
<keyword evidence="2 3" id="KW-0413">Isomerase</keyword>
<comment type="caution">
    <text evidence="3">The sequence shown here is derived from an EMBL/GenBank/DDBJ whole genome shotgun (WGS) entry which is preliminary data.</text>
</comment>
<gene>
    <name evidence="3" type="ORF">H9724_09155</name>
</gene>
<dbReference type="InterPro" id="IPR015942">
    <property type="entry name" value="Asp/Glu/hydantoin_racemase"/>
</dbReference>
<protein>
    <submittedName>
        <fullName evidence="3">Amino acid racemase</fullName>
        <ecNumber evidence="3">5.1.1.-</ecNumber>
    </submittedName>
</protein>
<dbReference type="InterPro" id="IPR001920">
    <property type="entry name" value="Asp/Glu_race"/>
</dbReference>
<dbReference type="EMBL" id="DXBF01000069">
    <property type="protein sequence ID" value="HIZ62916.1"/>
    <property type="molecule type" value="Genomic_DNA"/>
</dbReference>
<evidence type="ECO:0000313" key="3">
    <source>
        <dbReference type="EMBL" id="HIZ62916.1"/>
    </source>
</evidence>